<name>A0A8K0TC18_9PEZI</name>
<feature type="region of interest" description="Disordered" evidence="1">
    <location>
        <begin position="208"/>
        <end position="228"/>
    </location>
</feature>
<reference evidence="2" key="1">
    <citation type="journal article" date="2021" name="Nat. Commun.">
        <title>Genetic determinants of endophytism in the Arabidopsis root mycobiome.</title>
        <authorList>
            <person name="Mesny F."/>
            <person name="Miyauchi S."/>
            <person name="Thiergart T."/>
            <person name="Pickel B."/>
            <person name="Atanasova L."/>
            <person name="Karlsson M."/>
            <person name="Huettel B."/>
            <person name="Barry K.W."/>
            <person name="Haridas S."/>
            <person name="Chen C."/>
            <person name="Bauer D."/>
            <person name="Andreopoulos W."/>
            <person name="Pangilinan J."/>
            <person name="LaButti K."/>
            <person name="Riley R."/>
            <person name="Lipzen A."/>
            <person name="Clum A."/>
            <person name="Drula E."/>
            <person name="Henrissat B."/>
            <person name="Kohler A."/>
            <person name="Grigoriev I.V."/>
            <person name="Martin F.M."/>
            <person name="Hacquard S."/>
        </authorList>
    </citation>
    <scope>NUCLEOTIDE SEQUENCE</scope>
    <source>
        <strain evidence="2">MPI-CAGE-AT-0016</strain>
    </source>
</reference>
<comment type="caution">
    <text evidence="2">The sequence shown here is derived from an EMBL/GenBank/DDBJ whole genome shotgun (WGS) entry which is preliminary data.</text>
</comment>
<gene>
    <name evidence="2" type="ORF">B0T11DRAFT_108928</name>
</gene>
<evidence type="ECO:0000313" key="3">
    <source>
        <dbReference type="Proteomes" id="UP000813385"/>
    </source>
</evidence>
<proteinExistence type="predicted"/>
<keyword evidence="3" id="KW-1185">Reference proteome</keyword>
<dbReference type="Proteomes" id="UP000813385">
    <property type="component" value="Unassembled WGS sequence"/>
</dbReference>
<protein>
    <submittedName>
        <fullName evidence="2">Uncharacterized protein</fullName>
    </submittedName>
</protein>
<dbReference type="EMBL" id="JAGPXD010000004">
    <property type="protein sequence ID" value="KAH7358814.1"/>
    <property type="molecule type" value="Genomic_DNA"/>
</dbReference>
<evidence type="ECO:0000313" key="2">
    <source>
        <dbReference type="EMBL" id="KAH7358814.1"/>
    </source>
</evidence>
<evidence type="ECO:0000256" key="1">
    <source>
        <dbReference type="SAM" id="MobiDB-lite"/>
    </source>
</evidence>
<sequence length="228" mass="25351">MVPRRGEAGVSRLRPTLGAFVSLSGAGRSRFPSAEDGRTQPRWSAVRLRCWTVHAVSMPLSVIAHPIVRPAMDDLRFRCQPSQASSFGDEAWMRVCRIQPLQHPSRPRVSSPKAMAMGGCTRRRETLLASHRTVLLPGRPPAEFCSTAITRYHPAWGPTRLFSAVAPSLSRPMKPLRDRRWFFFLALAPGSSATRQVRPESFCIALAPHQDETSAAGSESEGREETWH</sequence>
<organism evidence="2 3">
    <name type="scientific">Plectosphaerella cucumerina</name>
    <dbReference type="NCBI Taxonomy" id="40658"/>
    <lineage>
        <taxon>Eukaryota</taxon>
        <taxon>Fungi</taxon>
        <taxon>Dikarya</taxon>
        <taxon>Ascomycota</taxon>
        <taxon>Pezizomycotina</taxon>
        <taxon>Sordariomycetes</taxon>
        <taxon>Hypocreomycetidae</taxon>
        <taxon>Glomerellales</taxon>
        <taxon>Plectosphaerellaceae</taxon>
        <taxon>Plectosphaerella</taxon>
    </lineage>
</organism>
<dbReference type="AlphaFoldDB" id="A0A8K0TC18"/>
<accession>A0A8K0TC18</accession>